<gene>
    <name evidence="5" type="primary">hisS</name>
    <name evidence="8" type="ORF">A3J64_00845</name>
</gene>
<dbReference type="STRING" id="1801997.A3J64_00845"/>
<dbReference type="InterPro" id="IPR045864">
    <property type="entry name" value="aa-tRNA-synth_II/BPL/LPL"/>
</dbReference>
<dbReference type="NCBIfam" id="TIGR00442">
    <property type="entry name" value="hisS"/>
    <property type="match status" value="1"/>
</dbReference>
<dbReference type="InterPro" id="IPR006195">
    <property type="entry name" value="aa-tRNA-synth_II"/>
</dbReference>
<dbReference type="Gene3D" id="3.40.50.800">
    <property type="entry name" value="Anticodon-binding domain"/>
    <property type="match status" value="1"/>
</dbReference>
<dbReference type="InterPro" id="IPR004516">
    <property type="entry name" value="HisRS/HisZ"/>
</dbReference>
<dbReference type="GO" id="GO:0005524">
    <property type="term" value="F:ATP binding"/>
    <property type="evidence" value="ECO:0007669"/>
    <property type="project" value="UniProtKB-UniRule"/>
</dbReference>
<dbReference type="PIRSF" id="PIRSF001549">
    <property type="entry name" value="His-tRNA_synth"/>
    <property type="match status" value="1"/>
</dbReference>
<dbReference type="HAMAP" id="MF_00127">
    <property type="entry name" value="His_tRNA_synth"/>
    <property type="match status" value="1"/>
</dbReference>
<dbReference type="CDD" id="cd00773">
    <property type="entry name" value="HisRS-like_core"/>
    <property type="match status" value="1"/>
</dbReference>
<keyword evidence="5" id="KW-0963">Cytoplasm</keyword>
<organism evidence="8 9">
    <name type="scientific">Candidatus Portnoybacteria bacterium RIFCSPHIGHO2_12_FULL_38_9</name>
    <dbReference type="NCBI Taxonomy" id="1801997"/>
    <lineage>
        <taxon>Bacteria</taxon>
        <taxon>Candidatus Portnoyibacteriota</taxon>
    </lineage>
</organism>
<dbReference type="GO" id="GO:0006427">
    <property type="term" value="P:histidyl-tRNA aminoacylation"/>
    <property type="evidence" value="ECO:0007669"/>
    <property type="project" value="UniProtKB-UniRule"/>
</dbReference>
<comment type="caution">
    <text evidence="8">The sequence shown here is derived from an EMBL/GenBank/DDBJ whole genome shotgun (WGS) entry which is preliminary data.</text>
</comment>
<dbReference type="Gene3D" id="3.30.930.10">
    <property type="entry name" value="Bira Bifunctional Protein, Domain 2"/>
    <property type="match status" value="1"/>
</dbReference>
<sequence length="433" mass="49152">MSKKLTPKKSKLFQAPKGMRDILPEEQVYWQKIIQVVKNIASAYGFEKIDTPILEETALFAKGTGSTTDIVEKEMYSLKTKGGDDLSLRPEFTPGIIRAYLENGLFSWPQPVKLYSLGPLFRHEHPQAGRYRQFHQINFEIIGEKNPVLDSEIIHLFFIIFKELGLKKINIQINSIGCPSCRPVFRKLLVDYYRNKTKLICADCQERLKKNPLRLLDCRREKCQEITEGAPQIIDDLCSECRSHFKNVLEFLDELDLPYFLNSHLVRGLDYYTKTVFEFWPEETEGKAQIALAAGGRYDDLVKLLGGRPTPAVGAAAGLERIIALMKAQAVKTLNKPLPRLFLVQLGDLGRKKSLKLFEELRKAGLAAAASFSRDSIKAQLKIADKLGVKFSLILGQKEALDKTILIRDMSSGVQEIVPTEKVIKELKKRLKK</sequence>
<comment type="catalytic activity">
    <reaction evidence="4 5">
        <text>tRNA(His) + L-histidine + ATP = L-histidyl-tRNA(His) + AMP + diphosphate + H(+)</text>
        <dbReference type="Rhea" id="RHEA:17313"/>
        <dbReference type="Rhea" id="RHEA-COMP:9665"/>
        <dbReference type="Rhea" id="RHEA-COMP:9689"/>
        <dbReference type="ChEBI" id="CHEBI:15378"/>
        <dbReference type="ChEBI" id="CHEBI:30616"/>
        <dbReference type="ChEBI" id="CHEBI:33019"/>
        <dbReference type="ChEBI" id="CHEBI:57595"/>
        <dbReference type="ChEBI" id="CHEBI:78442"/>
        <dbReference type="ChEBI" id="CHEBI:78527"/>
        <dbReference type="ChEBI" id="CHEBI:456215"/>
        <dbReference type="EC" id="6.1.1.21"/>
    </reaction>
</comment>
<reference evidence="8 9" key="1">
    <citation type="journal article" date="2016" name="Nat. Commun.">
        <title>Thousands of microbial genomes shed light on interconnected biogeochemical processes in an aquifer system.</title>
        <authorList>
            <person name="Anantharaman K."/>
            <person name="Brown C.T."/>
            <person name="Hug L.A."/>
            <person name="Sharon I."/>
            <person name="Castelle C.J."/>
            <person name="Probst A.J."/>
            <person name="Thomas B.C."/>
            <person name="Singh A."/>
            <person name="Wilkins M.J."/>
            <person name="Karaoz U."/>
            <person name="Brodie E.L."/>
            <person name="Williams K.H."/>
            <person name="Hubbard S.S."/>
            <person name="Banfield J.F."/>
        </authorList>
    </citation>
    <scope>NUCLEOTIDE SEQUENCE [LARGE SCALE GENOMIC DNA]</scope>
</reference>
<accession>A0A1G2FIA2</accession>
<dbReference type="InterPro" id="IPR004154">
    <property type="entry name" value="Anticodon-bd"/>
</dbReference>
<keyword evidence="5" id="KW-0067">ATP-binding</keyword>
<dbReference type="PANTHER" id="PTHR43707">
    <property type="entry name" value="HISTIDYL-TRNA SYNTHETASE"/>
    <property type="match status" value="1"/>
</dbReference>
<feature type="domain" description="Aminoacyl-transfer RNA synthetases class-II family profile" evidence="7">
    <location>
        <begin position="1"/>
        <end position="339"/>
    </location>
</feature>
<name>A0A1G2FIA2_9BACT</name>
<dbReference type="GO" id="GO:0004821">
    <property type="term" value="F:histidine-tRNA ligase activity"/>
    <property type="evidence" value="ECO:0007669"/>
    <property type="project" value="UniProtKB-UniRule"/>
</dbReference>
<dbReference type="Proteomes" id="UP000177061">
    <property type="component" value="Unassembled WGS sequence"/>
</dbReference>
<feature type="binding site" evidence="6">
    <location>
        <position position="140"/>
    </location>
    <ligand>
        <name>L-histidine</name>
        <dbReference type="ChEBI" id="CHEBI:57595"/>
    </ligand>
</feature>
<evidence type="ECO:0000256" key="4">
    <source>
        <dbReference type="ARBA" id="ARBA00047639"/>
    </source>
</evidence>
<dbReference type="AlphaFoldDB" id="A0A1G2FIA2"/>
<keyword evidence="2 5" id="KW-0547">Nucleotide-binding</keyword>
<dbReference type="GO" id="GO:0005737">
    <property type="term" value="C:cytoplasm"/>
    <property type="evidence" value="ECO:0007669"/>
    <property type="project" value="UniProtKB-SubCell"/>
</dbReference>
<dbReference type="Pfam" id="PF13393">
    <property type="entry name" value="tRNA-synt_His"/>
    <property type="match status" value="1"/>
</dbReference>
<dbReference type="SUPFAM" id="SSF52954">
    <property type="entry name" value="Class II aaRS ABD-related"/>
    <property type="match status" value="1"/>
</dbReference>
<protein>
    <recommendedName>
        <fullName evidence="5">Histidine--tRNA ligase</fullName>
        <ecNumber evidence="5">6.1.1.21</ecNumber>
    </recommendedName>
    <alternativeName>
        <fullName evidence="5">Histidyl-tRNA synthetase</fullName>
        <shortName evidence="5">HisRS</shortName>
    </alternativeName>
</protein>
<evidence type="ECO:0000256" key="1">
    <source>
        <dbReference type="ARBA" id="ARBA00008226"/>
    </source>
</evidence>
<dbReference type="PROSITE" id="PS50862">
    <property type="entry name" value="AA_TRNA_LIGASE_II"/>
    <property type="match status" value="1"/>
</dbReference>
<dbReference type="PANTHER" id="PTHR43707:SF1">
    <property type="entry name" value="HISTIDINE--TRNA LIGASE, MITOCHONDRIAL-RELATED"/>
    <property type="match status" value="1"/>
</dbReference>
<dbReference type="EC" id="6.1.1.21" evidence="5"/>
<evidence type="ECO:0000256" key="2">
    <source>
        <dbReference type="ARBA" id="ARBA00022741"/>
    </source>
</evidence>
<comment type="subunit">
    <text evidence="5">Homodimer.</text>
</comment>
<keyword evidence="5 8" id="KW-0436">Ligase</keyword>
<dbReference type="InterPro" id="IPR015807">
    <property type="entry name" value="His-tRNA-ligase"/>
</dbReference>
<dbReference type="InterPro" id="IPR041715">
    <property type="entry name" value="HisRS-like_core"/>
</dbReference>
<evidence type="ECO:0000313" key="9">
    <source>
        <dbReference type="Proteomes" id="UP000177061"/>
    </source>
</evidence>
<proteinExistence type="inferred from homology"/>
<feature type="binding site" evidence="6">
    <location>
        <position position="136"/>
    </location>
    <ligand>
        <name>L-histidine</name>
        <dbReference type="ChEBI" id="CHEBI:57595"/>
    </ligand>
</feature>
<feature type="binding site" evidence="6">
    <location>
        <begin position="91"/>
        <end position="93"/>
    </location>
    <ligand>
        <name>L-histidine</name>
        <dbReference type="ChEBI" id="CHEBI:57595"/>
    </ligand>
</feature>
<dbReference type="Pfam" id="PF03129">
    <property type="entry name" value="HGTP_anticodon"/>
    <property type="match status" value="1"/>
</dbReference>
<evidence type="ECO:0000256" key="5">
    <source>
        <dbReference type="HAMAP-Rule" id="MF_00127"/>
    </source>
</evidence>
<dbReference type="EMBL" id="MHNB01000007">
    <property type="protein sequence ID" value="OGZ37522.1"/>
    <property type="molecule type" value="Genomic_DNA"/>
</dbReference>
<dbReference type="SUPFAM" id="SSF55681">
    <property type="entry name" value="Class II aaRS and biotin synthetases"/>
    <property type="match status" value="1"/>
</dbReference>
<evidence type="ECO:0000313" key="8">
    <source>
        <dbReference type="EMBL" id="OGZ37522.1"/>
    </source>
</evidence>
<evidence type="ECO:0000256" key="3">
    <source>
        <dbReference type="ARBA" id="ARBA00023146"/>
    </source>
</evidence>
<keyword evidence="3 5" id="KW-0030">Aminoacyl-tRNA synthetase</keyword>
<keyword evidence="5" id="KW-0648">Protein biosynthesis</keyword>
<comment type="subcellular location">
    <subcellularLocation>
        <location evidence="5">Cytoplasm</location>
    </subcellularLocation>
</comment>
<dbReference type="InterPro" id="IPR036621">
    <property type="entry name" value="Anticodon-bd_dom_sf"/>
</dbReference>
<evidence type="ECO:0000256" key="6">
    <source>
        <dbReference type="PIRSR" id="PIRSR001549-1"/>
    </source>
</evidence>
<feature type="binding site" evidence="6">
    <location>
        <begin position="271"/>
        <end position="272"/>
    </location>
    <ligand>
        <name>L-histidine</name>
        <dbReference type="ChEBI" id="CHEBI:57595"/>
    </ligand>
</feature>
<feature type="binding site" evidence="6">
    <location>
        <position position="267"/>
    </location>
    <ligand>
        <name>L-histidine</name>
        <dbReference type="ChEBI" id="CHEBI:57595"/>
    </ligand>
</feature>
<evidence type="ECO:0000259" key="7">
    <source>
        <dbReference type="PROSITE" id="PS50862"/>
    </source>
</evidence>
<feature type="binding site" evidence="6">
    <location>
        <position position="122"/>
    </location>
    <ligand>
        <name>L-histidine</name>
        <dbReference type="ChEBI" id="CHEBI:57595"/>
    </ligand>
</feature>
<comment type="similarity">
    <text evidence="1 5">Belongs to the class-II aminoacyl-tRNA synthetase family.</text>
</comment>